<evidence type="ECO:0000313" key="7">
    <source>
        <dbReference type="Proteomes" id="UP000308197"/>
    </source>
</evidence>
<dbReference type="InterPro" id="IPR002893">
    <property type="entry name" value="Znf_MYND"/>
</dbReference>
<organism evidence="6 7">
    <name type="scientific">Polyporus arcularius HHB13444</name>
    <dbReference type="NCBI Taxonomy" id="1314778"/>
    <lineage>
        <taxon>Eukaryota</taxon>
        <taxon>Fungi</taxon>
        <taxon>Dikarya</taxon>
        <taxon>Basidiomycota</taxon>
        <taxon>Agaricomycotina</taxon>
        <taxon>Agaricomycetes</taxon>
        <taxon>Polyporales</taxon>
        <taxon>Polyporaceae</taxon>
        <taxon>Polyporus</taxon>
    </lineage>
</organism>
<dbReference type="SUPFAM" id="SSF144232">
    <property type="entry name" value="HIT/MYND zinc finger-like"/>
    <property type="match status" value="1"/>
</dbReference>
<feature type="domain" description="MYND-type" evidence="5">
    <location>
        <begin position="261"/>
        <end position="306"/>
    </location>
</feature>
<sequence length="441" mass="50975">MTKVIHEVVVNIPPEYYRAYQNLERLVILKEEVFYDHRSRSHLSGRRLYQETIRWIEEYPYERLKRGVELKDGPLMLEYCLRGLAQCEVGSSSGSTIRGVFDKGLVHKEFLDMLETLTSVKDMPSIVREGGQVPHINKSTPLLRLRALAACAWAYFDTHFKLPDAGSMYGIVTNSFMQNSAFLANICARDDWQPRIVIRIANWLRTLDYRYPGLRNEATQAISAMKYLWSAYDAYSKRRIAAQVKEFLKVQAAENVYICAAHDCDVQAMHKNAFRACTGNCPPETKPHYCSKLCQQKHWFVHRYVCKKGIPADPVGVDDGDPDWVDVGERYDTSYPEDVILTTSQVWSSRPGADICIDVPHHSPYRPMDIIRIRTTTLSPAFLRYFRWYWQLQENHLYPEELSSELGGSERGVWTKRAPSLKPRAVRVGKTKARVDRMSMY</sequence>
<gene>
    <name evidence="6" type="ORF">K466DRAFT_545130</name>
</gene>
<evidence type="ECO:0000256" key="1">
    <source>
        <dbReference type="ARBA" id="ARBA00022723"/>
    </source>
</evidence>
<proteinExistence type="predicted"/>
<keyword evidence="3" id="KW-0862">Zinc</keyword>
<keyword evidence="2 4" id="KW-0863">Zinc-finger</keyword>
<dbReference type="Proteomes" id="UP000308197">
    <property type="component" value="Unassembled WGS sequence"/>
</dbReference>
<evidence type="ECO:0000256" key="4">
    <source>
        <dbReference type="PROSITE-ProRule" id="PRU00134"/>
    </source>
</evidence>
<protein>
    <recommendedName>
        <fullName evidence="5">MYND-type domain-containing protein</fullName>
    </recommendedName>
</protein>
<reference evidence="6 7" key="1">
    <citation type="journal article" date="2019" name="Nat. Ecol. Evol.">
        <title>Megaphylogeny resolves global patterns of mushroom evolution.</title>
        <authorList>
            <person name="Varga T."/>
            <person name="Krizsan K."/>
            <person name="Foldi C."/>
            <person name="Dima B."/>
            <person name="Sanchez-Garcia M."/>
            <person name="Sanchez-Ramirez S."/>
            <person name="Szollosi G.J."/>
            <person name="Szarkandi J.G."/>
            <person name="Papp V."/>
            <person name="Albert L."/>
            <person name="Andreopoulos W."/>
            <person name="Angelini C."/>
            <person name="Antonin V."/>
            <person name="Barry K.W."/>
            <person name="Bougher N.L."/>
            <person name="Buchanan P."/>
            <person name="Buyck B."/>
            <person name="Bense V."/>
            <person name="Catcheside P."/>
            <person name="Chovatia M."/>
            <person name="Cooper J."/>
            <person name="Damon W."/>
            <person name="Desjardin D."/>
            <person name="Finy P."/>
            <person name="Geml J."/>
            <person name="Haridas S."/>
            <person name="Hughes K."/>
            <person name="Justo A."/>
            <person name="Karasinski D."/>
            <person name="Kautmanova I."/>
            <person name="Kiss B."/>
            <person name="Kocsube S."/>
            <person name="Kotiranta H."/>
            <person name="LaButti K.M."/>
            <person name="Lechner B.E."/>
            <person name="Liimatainen K."/>
            <person name="Lipzen A."/>
            <person name="Lukacs Z."/>
            <person name="Mihaltcheva S."/>
            <person name="Morgado L.N."/>
            <person name="Niskanen T."/>
            <person name="Noordeloos M.E."/>
            <person name="Ohm R.A."/>
            <person name="Ortiz-Santana B."/>
            <person name="Ovrebo C."/>
            <person name="Racz N."/>
            <person name="Riley R."/>
            <person name="Savchenko A."/>
            <person name="Shiryaev A."/>
            <person name="Soop K."/>
            <person name="Spirin V."/>
            <person name="Szebenyi C."/>
            <person name="Tomsovsky M."/>
            <person name="Tulloss R.E."/>
            <person name="Uehling J."/>
            <person name="Grigoriev I.V."/>
            <person name="Vagvolgyi C."/>
            <person name="Papp T."/>
            <person name="Martin F.M."/>
            <person name="Miettinen O."/>
            <person name="Hibbett D.S."/>
            <person name="Nagy L.G."/>
        </authorList>
    </citation>
    <scope>NUCLEOTIDE SEQUENCE [LARGE SCALE GENOMIC DNA]</scope>
    <source>
        <strain evidence="6 7">HHB13444</strain>
    </source>
</reference>
<dbReference type="AlphaFoldDB" id="A0A5C3PK76"/>
<dbReference type="InParanoid" id="A0A5C3PK76"/>
<evidence type="ECO:0000259" key="5">
    <source>
        <dbReference type="PROSITE" id="PS50865"/>
    </source>
</evidence>
<evidence type="ECO:0000313" key="6">
    <source>
        <dbReference type="EMBL" id="TFK89487.1"/>
    </source>
</evidence>
<dbReference type="PROSITE" id="PS50865">
    <property type="entry name" value="ZF_MYND_2"/>
    <property type="match status" value="1"/>
</dbReference>
<evidence type="ECO:0000256" key="2">
    <source>
        <dbReference type="ARBA" id="ARBA00022771"/>
    </source>
</evidence>
<evidence type="ECO:0000256" key="3">
    <source>
        <dbReference type="ARBA" id="ARBA00022833"/>
    </source>
</evidence>
<keyword evidence="1" id="KW-0479">Metal-binding</keyword>
<dbReference type="STRING" id="1314778.A0A5C3PK76"/>
<name>A0A5C3PK76_9APHY</name>
<dbReference type="EMBL" id="ML211074">
    <property type="protein sequence ID" value="TFK89487.1"/>
    <property type="molecule type" value="Genomic_DNA"/>
</dbReference>
<accession>A0A5C3PK76</accession>
<dbReference type="GO" id="GO:0008270">
    <property type="term" value="F:zinc ion binding"/>
    <property type="evidence" value="ECO:0007669"/>
    <property type="project" value="UniProtKB-KW"/>
</dbReference>
<keyword evidence="7" id="KW-1185">Reference proteome</keyword>